<protein>
    <submittedName>
        <fullName evidence="1">Uncharacterized protein</fullName>
    </submittedName>
</protein>
<dbReference type="Proteomes" id="UP000283269">
    <property type="component" value="Unassembled WGS sequence"/>
</dbReference>
<gene>
    <name evidence="1" type="ORF">CVT25_011924</name>
</gene>
<dbReference type="STRING" id="93625.A0A409XK03"/>
<proteinExistence type="predicted"/>
<dbReference type="EMBL" id="NHYD01001479">
    <property type="protein sequence ID" value="PPQ91084.1"/>
    <property type="molecule type" value="Genomic_DNA"/>
</dbReference>
<dbReference type="AlphaFoldDB" id="A0A409XK03"/>
<organism evidence="1 2">
    <name type="scientific">Psilocybe cyanescens</name>
    <dbReference type="NCBI Taxonomy" id="93625"/>
    <lineage>
        <taxon>Eukaryota</taxon>
        <taxon>Fungi</taxon>
        <taxon>Dikarya</taxon>
        <taxon>Basidiomycota</taxon>
        <taxon>Agaricomycotina</taxon>
        <taxon>Agaricomycetes</taxon>
        <taxon>Agaricomycetidae</taxon>
        <taxon>Agaricales</taxon>
        <taxon>Agaricineae</taxon>
        <taxon>Strophariaceae</taxon>
        <taxon>Psilocybe</taxon>
    </lineage>
</organism>
<dbReference type="OrthoDB" id="3049336at2759"/>
<dbReference type="InParanoid" id="A0A409XK03"/>
<accession>A0A409XK03</accession>
<evidence type="ECO:0000313" key="2">
    <source>
        <dbReference type="Proteomes" id="UP000283269"/>
    </source>
</evidence>
<evidence type="ECO:0000313" key="1">
    <source>
        <dbReference type="EMBL" id="PPQ91084.1"/>
    </source>
</evidence>
<keyword evidence="2" id="KW-1185">Reference proteome</keyword>
<reference evidence="1 2" key="1">
    <citation type="journal article" date="2018" name="Evol. Lett.">
        <title>Horizontal gene cluster transfer increased hallucinogenic mushroom diversity.</title>
        <authorList>
            <person name="Reynolds H.T."/>
            <person name="Vijayakumar V."/>
            <person name="Gluck-Thaler E."/>
            <person name="Korotkin H.B."/>
            <person name="Matheny P.B."/>
            <person name="Slot J.C."/>
        </authorList>
    </citation>
    <scope>NUCLEOTIDE SEQUENCE [LARGE SCALE GENOMIC DNA]</scope>
    <source>
        <strain evidence="1 2">2631</strain>
    </source>
</reference>
<name>A0A409XK03_PSICY</name>
<sequence length="75" mass="8505">MYSTLCLVTADTSKLPMRSHLRANSGSVYYQVLYDIILSFGLTELKAQISWKDSNGIEKRSLVEVVYDPDELICD</sequence>
<comment type="caution">
    <text evidence="1">The sequence shown here is derived from an EMBL/GenBank/DDBJ whole genome shotgun (WGS) entry which is preliminary data.</text>
</comment>